<sequence>MMSAPLAAAHGFMMSIINGRKNPEKFRFIQVKVQVYSGVVKISDCRHSDGLT</sequence>
<dbReference type="Proteomes" id="UP000717364">
    <property type="component" value="Unassembled WGS sequence"/>
</dbReference>
<dbReference type="EMBL" id="JADOES010000002">
    <property type="protein sequence ID" value="MBT9314063.1"/>
    <property type="molecule type" value="Genomic_DNA"/>
</dbReference>
<protein>
    <submittedName>
        <fullName evidence="1">Uncharacterized protein</fullName>
    </submittedName>
</protein>
<evidence type="ECO:0000313" key="2">
    <source>
        <dbReference type="Proteomes" id="UP000717364"/>
    </source>
</evidence>
<keyword evidence="2" id="KW-1185">Reference proteome</keyword>
<dbReference type="RefSeq" id="WP_215607133.1">
    <property type="nucleotide sequence ID" value="NZ_JADOES010000002.1"/>
</dbReference>
<organism evidence="1 2">
    <name type="scientific">Leptothoe spongobia TAU-MAC 1115</name>
    <dbReference type="NCBI Taxonomy" id="1967444"/>
    <lineage>
        <taxon>Bacteria</taxon>
        <taxon>Bacillati</taxon>
        <taxon>Cyanobacteriota</taxon>
        <taxon>Cyanophyceae</taxon>
        <taxon>Nodosilineales</taxon>
        <taxon>Cymatolegaceae</taxon>
        <taxon>Leptothoe</taxon>
        <taxon>Leptothoe spongobia</taxon>
    </lineage>
</organism>
<comment type="caution">
    <text evidence="1">The sequence shown here is derived from an EMBL/GenBank/DDBJ whole genome shotgun (WGS) entry which is preliminary data.</text>
</comment>
<dbReference type="AlphaFoldDB" id="A0A947DBD8"/>
<evidence type="ECO:0000313" key="1">
    <source>
        <dbReference type="EMBL" id="MBT9314063.1"/>
    </source>
</evidence>
<gene>
    <name evidence="1" type="ORF">IXB50_01320</name>
</gene>
<name>A0A947DBD8_9CYAN</name>
<reference evidence="1" key="2">
    <citation type="journal article" date="2021" name="Mar. Drugs">
        <title>Genome Reduction and Secondary Metabolism of the Marine Sponge-Associated Cyanobacterium Leptothoe.</title>
        <authorList>
            <person name="Konstantinou D."/>
            <person name="Popin R.V."/>
            <person name="Fewer D.P."/>
            <person name="Sivonen K."/>
            <person name="Gkelis S."/>
        </authorList>
    </citation>
    <scope>NUCLEOTIDE SEQUENCE</scope>
    <source>
        <strain evidence="1">TAU-MAC 1115</strain>
    </source>
</reference>
<proteinExistence type="predicted"/>
<reference evidence="1" key="1">
    <citation type="submission" date="2020-11" db="EMBL/GenBank/DDBJ databases">
        <authorList>
            <person name="Konstantinou D."/>
            <person name="Gkelis S."/>
            <person name="Popin R."/>
            <person name="Fewer D."/>
            <person name="Sivonen K."/>
        </authorList>
    </citation>
    <scope>NUCLEOTIDE SEQUENCE</scope>
    <source>
        <strain evidence="1">TAU-MAC 1115</strain>
    </source>
</reference>
<accession>A0A947DBD8</accession>